<dbReference type="InterPro" id="IPR011060">
    <property type="entry name" value="RibuloseP-bd_barrel"/>
</dbReference>
<dbReference type="Proteomes" id="UP000032726">
    <property type="component" value="Chromosome"/>
</dbReference>
<evidence type="ECO:0000256" key="3">
    <source>
        <dbReference type="ARBA" id="ARBA00005133"/>
    </source>
</evidence>
<protein>
    <recommendedName>
        <fullName evidence="9">1-(5-phosphoribosyl)-5-[(5-phosphoribosylamino)methylideneamino] imidazole-4-carboxamide isomerase</fullName>
        <ecNumber evidence="9">5.3.1.16</ecNumber>
    </recommendedName>
    <alternativeName>
        <fullName evidence="9">Phosphoribosylformimino-5-aminoimidazole carboxamide ribotide isomerase</fullName>
    </alternativeName>
</protein>
<dbReference type="EC" id="5.3.1.16" evidence="9"/>
<evidence type="ECO:0000256" key="9">
    <source>
        <dbReference type="HAMAP-Rule" id="MF_01014"/>
    </source>
</evidence>
<accession>A0A0D5YWN8</accession>
<comment type="subcellular location">
    <subcellularLocation>
        <location evidence="2 9">Cytoplasm</location>
    </subcellularLocation>
</comment>
<evidence type="ECO:0000256" key="10">
    <source>
        <dbReference type="RuleBase" id="RU003657"/>
    </source>
</evidence>
<feature type="active site" description="Proton donor" evidence="9">
    <location>
        <position position="152"/>
    </location>
</feature>
<dbReference type="GO" id="GO:0005737">
    <property type="term" value="C:cytoplasm"/>
    <property type="evidence" value="ECO:0007669"/>
    <property type="project" value="UniProtKB-SubCell"/>
</dbReference>
<dbReference type="KEGG" id="mlt:VC82_2752"/>
<dbReference type="Gene3D" id="3.20.20.70">
    <property type="entry name" value="Aldolase class I"/>
    <property type="match status" value="1"/>
</dbReference>
<evidence type="ECO:0000313" key="12">
    <source>
        <dbReference type="Proteomes" id="UP000032726"/>
    </source>
</evidence>
<dbReference type="HAMAP" id="MF_01014">
    <property type="entry name" value="HisA"/>
    <property type="match status" value="1"/>
</dbReference>
<evidence type="ECO:0000313" key="11">
    <source>
        <dbReference type="EMBL" id="AKA36309.1"/>
    </source>
</evidence>
<dbReference type="InterPro" id="IPR023016">
    <property type="entry name" value="HisA/PriA"/>
</dbReference>
<organism evidence="11 12">
    <name type="scientific">Flagellimonas lutaonensis</name>
    <dbReference type="NCBI Taxonomy" id="516051"/>
    <lineage>
        <taxon>Bacteria</taxon>
        <taxon>Pseudomonadati</taxon>
        <taxon>Bacteroidota</taxon>
        <taxon>Flavobacteriia</taxon>
        <taxon>Flavobacteriales</taxon>
        <taxon>Flavobacteriaceae</taxon>
        <taxon>Flagellimonas</taxon>
    </lineage>
</organism>
<dbReference type="GO" id="GO:0000162">
    <property type="term" value="P:L-tryptophan biosynthetic process"/>
    <property type="evidence" value="ECO:0007669"/>
    <property type="project" value="TreeGrafter"/>
</dbReference>
<keyword evidence="6 9" id="KW-0028">Amino-acid biosynthesis</keyword>
<comment type="similarity">
    <text evidence="4 9 10">Belongs to the HisA/HisF family.</text>
</comment>
<sequence length="277" mass="30252">MTLKKNQSESAGYGVPPLGARGLRIIPAIDIIEGKCVRLTKGDYDTKKVYNEHPLEVAKQFEAHGIQYLHLVDLDGAKSKHIVNYRVLEEIVSRTSLKVDFGGGLKSDEDVKIAFECGAQQITGGSIAVKDKDTFLHWLETYGPDKIILGADAKDGKVAVSGWQEDSNEKLIPFIKSYQEKGINYVICTDISKDGMLQGPSFDLYAEIIAATKTHRTEIGPSGVEDFEEIGIHLIASGGISNIDELPKLKGIGCEGVIIGKAIYEGNITLKQLEDFV</sequence>
<proteinExistence type="inferred from homology"/>
<evidence type="ECO:0000256" key="2">
    <source>
        <dbReference type="ARBA" id="ARBA00004496"/>
    </source>
</evidence>
<dbReference type="PATRIC" id="fig|516051.4.peg.2821"/>
<comment type="pathway">
    <text evidence="3 9">Amino-acid biosynthesis; L-histidine biosynthesis; L-histidine from 5-phospho-alpha-D-ribose 1-diphosphate: step 4/9.</text>
</comment>
<evidence type="ECO:0000256" key="5">
    <source>
        <dbReference type="ARBA" id="ARBA00022490"/>
    </source>
</evidence>
<dbReference type="SUPFAM" id="SSF51366">
    <property type="entry name" value="Ribulose-phoshate binding barrel"/>
    <property type="match status" value="1"/>
</dbReference>
<dbReference type="RefSeq" id="WP_084598235.1">
    <property type="nucleotide sequence ID" value="NZ_CP011071.1"/>
</dbReference>
<dbReference type="UniPathway" id="UPA00031">
    <property type="reaction ID" value="UER00009"/>
</dbReference>
<dbReference type="PANTHER" id="PTHR43090">
    <property type="entry name" value="1-(5-PHOSPHORIBOSYL)-5-[(5-PHOSPHORIBOSYLAMINO)METHYLIDENEAMINO] IMIDAZOLE-4-CARBOXAMIDE ISOMERASE"/>
    <property type="match status" value="1"/>
</dbReference>
<dbReference type="PANTHER" id="PTHR43090:SF2">
    <property type="entry name" value="1-(5-PHOSPHORIBOSYL)-5-[(5-PHOSPHORIBOSYLAMINO)METHYLIDENEAMINO] IMIDAZOLE-4-CARBOXAMIDE ISOMERASE"/>
    <property type="match status" value="1"/>
</dbReference>
<gene>
    <name evidence="9" type="primary">hisA</name>
    <name evidence="11" type="ORF">VC82_2752</name>
</gene>
<evidence type="ECO:0000256" key="7">
    <source>
        <dbReference type="ARBA" id="ARBA00023102"/>
    </source>
</evidence>
<keyword evidence="8 9" id="KW-0413">Isomerase</keyword>
<keyword evidence="12" id="KW-1185">Reference proteome</keyword>
<dbReference type="HOGENOM" id="CLU_048577_1_2_10"/>
<dbReference type="InterPro" id="IPR006062">
    <property type="entry name" value="His_biosynth"/>
</dbReference>
<evidence type="ECO:0000256" key="1">
    <source>
        <dbReference type="ARBA" id="ARBA00000901"/>
    </source>
</evidence>
<dbReference type="CDD" id="cd04732">
    <property type="entry name" value="HisA"/>
    <property type="match status" value="1"/>
</dbReference>
<comment type="catalytic activity">
    <reaction evidence="1 9">
        <text>1-(5-phospho-beta-D-ribosyl)-5-[(5-phospho-beta-D-ribosylamino)methylideneamino]imidazole-4-carboxamide = 5-[(5-phospho-1-deoxy-D-ribulos-1-ylimino)methylamino]-1-(5-phospho-beta-D-ribosyl)imidazole-4-carboxamide</text>
        <dbReference type="Rhea" id="RHEA:15469"/>
        <dbReference type="ChEBI" id="CHEBI:58435"/>
        <dbReference type="ChEBI" id="CHEBI:58525"/>
        <dbReference type="EC" id="5.3.1.16"/>
    </reaction>
</comment>
<dbReference type="GO" id="GO:0000105">
    <property type="term" value="P:L-histidine biosynthetic process"/>
    <property type="evidence" value="ECO:0007669"/>
    <property type="project" value="UniProtKB-UniRule"/>
</dbReference>
<feature type="active site" description="Proton acceptor" evidence="9">
    <location>
        <position position="30"/>
    </location>
</feature>
<dbReference type="STRING" id="516051.VC82_2752"/>
<dbReference type="FunFam" id="3.20.20.70:FF:000009">
    <property type="entry name" value="1-(5-phosphoribosyl)-5-[(5-phosphoribosylamino)methylideneamino] imidazole-4-carboxamide isomerase"/>
    <property type="match status" value="1"/>
</dbReference>
<keyword evidence="7 9" id="KW-0368">Histidine biosynthesis</keyword>
<name>A0A0D5YWN8_9FLAO</name>
<dbReference type="EMBL" id="CP011071">
    <property type="protein sequence ID" value="AKA36309.1"/>
    <property type="molecule type" value="Genomic_DNA"/>
</dbReference>
<dbReference type="InterPro" id="IPR044524">
    <property type="entry name" value="Isoase_HisA-like"/>
</dbReference>
<dbReference type="OrthoDB" id="9807749at2"/>
<dbReference type="AlphaFoldDB" id="A0A0D5YWN8"/>
<dbReference type="GO" id="GO:0003949">
    <property type="term" value="F:1-(5-phosphoribosyl)-5-[(5-phosphoribosylamino)methylideneamino]imidazole-4-carboxamide isomerase activity"/>
    <property type="evidence" value="ECO:0007669"/>
    <property type="project" value="UniProtKB-UniRule"/>
</dbReference>
<keyword evidence="5 9" id="KW-0963">Cytoplasm</keyword>
<reference evidence="11 12" key="1">
    <citation type="submission" date="2015-03" db="EMBL/GenBank/DDBJ databases">
        <title>Complete genome sequence of Muricauda lutaonensis CC-HSB-11T, isolated from a coastal hot spring.</title>
        <authorList>
            <person name="Kim K.M."/>
        </authorList>
    </citation>
    <scope>NUCLEOTIDE SEQUENCE [LARGE SCALE GENOMIC DNA]</scope>
    <source>
        <strain evidence="11 12">CC-HSB-11</strain>
    </source>
</reference>
<dbReference type="InterPro" id="IPR013785">
    <property type="entry name" value="Aldolase_TIM"/>
</dbReference>
<evidence type="ECO:0000256" key="8">
    <source>
        <dbReference type="ARBA" id="ARBA00023235"/>
    </source>
</evidence>
<evidence type="ECO:0000256" key="6">
    <source>
        <dbReference type="ARBA" id="ARBA00022605"/>
    </source>
</evidence>
<evidence type="ECO:0000256" key="4">
    <source>
        <dbReference type="ARBA" id="ARBA00009667"/>
    </source>
</evidence>
<dbReference type="Pfam" id="PF00977">
    <property type="entry name" value="His_biosynth"/>
    <property type="match status" value="2"/>
</dbReference>